<name>A0A5C3EA77_9BASI</name>
<feature type="region of interest" description="Disordered" evidence="1">
    <location>
        <begin position="67"/>
        <end position="99"/>
    </location>
</feature>
<evidence type="ECO:0000256" key="1">
    <source>
        <dbReference type="SAM" id="MobiDB-lite"/>
    </source>
</evidence>
<gene>
    <name evidence="2" type="ORF">UTRI_04100</name>
</gene>
<protein>
    <submittedName>
        <fullName evidence="2">Uncharacterized protein</fullName>
    </submittedName>
</protein>
<proteinExistence type="predicted"/>
<accession>A0A5C3EA77</accession>
<dbReference type="AlphaFoldDB" id="A0A5C3EA77"/>
<keyword evidence="3" id="KW-1185">Reference proteome</keyword>
<dbReference type="EMBL" id="OOIN01000014">
    <property type="protein sequence ID" value="SPO26511.1"/>
    <property type="molecule type" value="Genomic_DNA"/>
</dbReference>
<dbReference type="Proteomes" id="UP000324022">
    <property type="component" value="Unassembled WGS sequence"/>
</dbReference>
<evidence type="ECO:0000313" key="3">
    <source>
        <dbReference type="Proteomes" id="UP000324022"/>
    </source>
</evidence>
<organism evidence="2 3">
    <name type="scientific">Ustilago trichophora</name>
    <dbReference type="NCBI Taxonomy" id="86804"/>
    <lineage>
        <taxon>Eukaryota</taxon>
        <taxon>Fungi</taxon>
        <taxon>Dikarya</taxon>
        <taxon>Basidiomycota</taxon>
        <taxon>Ustilaginomycotina</taxon>
        <taxon>Ustilaginomycetes</taxon>
        <taxon>Ustilaginales</taxon>
        <taxon>Ustilaginaceae</taxon>
        <taxon>Ustilago</taxon>
    </lineage>
</organism>
<sequence>MIFCDICNSTQGHGFPAIWRPPIYRFSRPSLLSKSEEIVSSLRVDSSDAVGLLCRMELVVNERSNVAEGNHAQSARSDCCDQPKHQLQRREQRSSPGPN</sequence>
<feature type="compositionally biased region" description="Basic and acidic residues" evidence="1">
    <location>
        <begin position="78"/>
        <end position="93"/>
    </location>
</feature>
<reference evidence="2 3" key="1">
    <citation type="submission" date="2018-03" db="EMBL/GenBank/DDBJ databases">
        <authorList>
            <person name="Guldener U."/>
        </authorList>
    </citation>
    <scope>NUCLEOTIDE SEQUENCE [LARGE SCALE GENOMIC DNA]</scope>
    <source>
        <strain evidence="2 3">NBRC100155</strain>
    </source>
</reference>
<evidence type="ECO:0000313" key="2">
    <source>
        <dbReference type="EMBL" id="SPO26511.1"/>
    </source>
</evidence>